<organism evidence="1 2">
    <name type="scientific">Calocera viscosa (strain TUFC12733)</name>
    <dbReference type="NCBI Taxonomy" id="1330018"/>
    <lineage>
        <taxon>Eukaryota</taxon>
        <taxon>Fungi</taxon>
        <taxon>Dikarya</taxon>
        <taxon>Basidiomycota</taxon>
        <taxon>Agaricomycotina</taxon>
        <taxon>Dacrymycetes</taxon>
        <taxon>Dacrymycetales</taxon>
        <taxon>Dacrymycetaceae</taxon>
        <taxon>Calocera</taxon>
    </lineage>
</organism>
<evidence type="ECO:0000313" key="1">
    <source>
        <dbReference type="EMBL" id="KZO94613.1"/>
    </source>
</evidence>
<reference evidence="1 2" key="1">
    <citation type="journal article" date="2016" name="Mol. Biol. Evol.">
        <title>Comparative Genomics of Early-Diverging Mushroom-Forming Fungi Provides Insights into the Origins of Lignocellulose Decay Capabilities.</title>
        <authorList>
            <person name="Nagy L.G."/>
            <person name="Riley R."/>
            <person name="Tritt A."/>
            <person name="Adam C."/>
            <person name="Daum C."/>
            <person name="Floudas D."/>
            <person name="Sun H."/>
            <person name="Yadav J.S."/>
            <person name="Pangilinan J."/>
            <person name="Larsson K.H."/>
            <person name="Matsuura K."/>
            <person name="Barry K."/>
            <person name="Labutti K."/>
            <person name="Kuo R."/>
            <person name="Ohm R.A."/>
            <person name="Bhattacharya S.S."/>
            <person name="Shirouzu T."/>
            <person name="Yoshinaga Y."/>
            <person name="Martin F.M."/>
            <person name="Grigoriev I.V."/>
            <person name="Hibbett D.S."/>
        </authorList>
    </citation>
    <scope>NUCLEOTIDE SEQUENCE [LARGE SCALE GENOMIC DNA]</scope>
    <source>
        <strain evidence="1 2">TUFC12733</strain>
    </source>
</reference>
<sequence>MELCVVAGVTLGTHLGRNLHHWIQSMQRAKKERQAIIAQLEDFERRIAHDRDLQETFRAARASTGLPQSNVLPQTVSLRTRCATEELETREGDGGKINIEVPPLEDSESMAEILGHVQMMRRRRWAETHICRAEPDDAPYLQVASSVYYTPAGSVSLVEVDEMHSIVHVPLSQSPGEVSRAENLDK</sequence>
<dbReference type="AlphaFoldDB" id="A0A167KG36"/>
<dbReference type="EMBL" id="KV417293">
    <property type="protein sequence ID" value="KZO94613.1"/>
    <property type="molecule type" value="Genomic_DNA"/>
</dbReference>
<name>A0A167KG36_CALVF</name>
<proteinExistence type="predicted"/>
<keyword evidence="2" id="KW-1185">Reference proteome</keyword>
<protein>
    <submittedName>
        <fullName evidence="1">Uncharacterized protein</fullName>
    </submittedName>
</protein>
<dbReference type="Proteomes" id="UP000076738">
    <property type="component" value="Unassembled WGS sequence"/>
</dbReference>
<evidence type="ECO:0000313" key="2">
    <source>
        <dbReference type="Proteomes" id="UP000076738"/>
    </source>
</evidence>
<accession>A0A167KG36</accession>
<gene>
    <name evidence="1" type="ORF">CALVIDRAFT_599689</name>
</gene>